<sequence>MRLIANTLVVIGSPLAMLLLFVAACALAFHAPEWRLAIMLSTLPIWLGLTARWQGKPQGASLRHWLIGQYRVTNRLAAMGLITLGLMDLAAAERRRYPPLRIAVHKGARDSSWTITIQNRGWRPVGPVYVSAADLAQLIAPGWLAHEIVAPDVVEQRVPPIKTGILLPLMKVTVERQVLPGFEAASSSLMAMFFVHGGNELTSALYRLDVAHLGDHDVALDPGPDKRHPPPPELHFEYESACNVPVFAQLPDGSPYSGKAFGSHGIVDWSGSFVEGKPDGEFSVVLGDRVSLKERYSMGKPLR</sequence>
<feature type="transmembrane region" description="Helical" evidence="1">
    <location>
        <begin position="6"/>
        <end position="29"/>
    </location>
</feature>
<comment type="caution">
    <text evidence="2">The sequence shown here is derived from an EMBL/GenBank/DDBJ whole genome shotgun (WGS) entry which is preliminary data.</text>
</comment>
<proteinExistence type="predicted"/>
<keyword evidence="1" id="KW-1133">Transmembrane helix</keyword>
<evidence type="ECO:0000313" key="3">
    <source>
        <dbReference type="Proteomes" id="UP000288587"/>
    </source>
</evidence>
<name>A0A437LEJ7_9BURK</name>
<reference evidence="2 3" key="1">
    <citation type="submission" date="2019-01" db="EMBL/GenBank/DDBJ databases">
        <authorList>
            <person name="Chen W.-M."/>
        </authorList>
    </citation>
    <scope>NUCLEOTIDE SEQUENCE [LARGE SCALE GENOMIC DNA]</scope>
    <source>
        <strain evidence="2 3">CCP-18</strain>
    </source>
</reference>
<keyword evidence="1" id="KW-0812">Transmembrane</keyword>
<dbReference type="EMBL" id="SACM01000004">
    <property type="protein sequence ID" value="RVT83861.1"/>
    <property type="molecule type" value="Genomic_DNA"/>
</dbReference>
<dbReference type="Proteomes" id="UP000288587">
    <property type="component" value="Unassembled WGS sequence"/>
</dbReference>
<evidence type="ECO:0000256" key="1">
    <source>
        <dbReference type="SAM" id="Phobius"/>
    </source>
</evidence>
<keyword evidence="1" id="KW-0472">Membrane</keyword>
<gene>
    <name evidence="2" type="ORF">EOD73_14970</name>
</gene>
<accession>A0A437LEJ7</accession>
<organism evidence="2 3">
    <name type="scientific">Inhella crocodyli</name>
    <dbReference type="NCBI Taxonomy" id="2499851"/>
    <lineage>
        <taxon>Bacteria</taxon>
        <taxon>Pseudomonadati</taxon>
        <taxon>Pseudomonadota</taxon>
        <taxon>Betaproteobacteria</taxon>
        <taxon>Burkholderiales</taxon>
        <taxon>Sphaerotilaceae</taxon>
        <taxon>Inhella</taxon>
    </lineage>
</organism>
<evidence type="ECO:0000313" key="2">
    <source>
        <dbReference type="EMBL" id="RVT83861.1"/>
    </source>
</evidence>
<dbReference type="RefSeq" id="WP_127683825.1">
    <property type="nucleotide sequence ID" value="NZ_SACM01000004.1"/>
</dbReference>
<dbReference type="AlphaFoldDB" id="A0A437LEJ7"/>
<keyword evidence="3" id="KW-1185">Reference proteome</keyword>
<dbReference type="PROSITE" id="PS51257">
    <property type="entry name" value="PROKAR_LIPOPROTEIN"/>
    <property type="match status" value="1"/>
</dbReference>
<protein>
    <submittedName>
        <fullName evidence="2">Uncharacterized protein</fullName>
    </submittedName>
</protein>